<name>A0AAV7NJW9_PLEWA</name>
<organism evidence="2 3">
    <name type="scientific">Pleurodeles waltl</name>
    <name type="common">Iberian ribbed newt</name>
    <dbReference type="NCBI Taxonomy" id="8319"/>
    <lineage>
        <taxon>Eukaryota</taxon>
        <taxon>Metazoa</taxon>
        <taxon>Chordata</taxon>
        <taxon>Craniata</taxon>
        <taxon>Vertebrata</taxon>
        <taxon>Euteleostomi</taxon>
        <taxon>Amphibia</taxon>
        <taxon>Batrachia</taxon>
        <taxon>Caudata</taxon>
        <taxon>Salamandroidea</taxon>
        <taxon>Salamandridae</taxon>
        <taxon>Pleurodelinae</taxon>
        <taxon>Pleurodeles</taxon>
    </lineage>
</organism>
<evidence type="ECO:0000256" key="1">
    <source>
        <dbReference type="SAM" id="MobiDB-lite"/>
    </source>
</evidence>
<dbReference type="Proteomes" id="UP001066276">
    <property type="component" value="Chromosome 8"/>
</dbReference>
<comment type="caution">
    <text evidence="2">The sequence shown here is derived from an EMBL/GenBank/DDBJ whole genome shotgun (WGS) entry which is preliminary data.</text>
</comment>
<gene>
    <name evidence="2" type="ORF">NDU88_004036</name>
</gene>
<feature type="compositionally biased region" description="Basic residues" evidence="1">
    <location>
        <begin position="146"/>
        <end position="158"/>
    </location>
</feature>
<accession>A0AAV7NJW9</accession>
<dbReference type="EMBL" id="JANPWB010000012">
    <property type="protein sequence ID" value="KAJ1115814.1"/>
    <property type="molecule type" value="Genomic_DNA"/>
</dbReference>
<evidence type="ECO:0000313" key="3">
    <source>
        <dbReference type="Proteomes" id="UP001066276"/>
    </source>
</evidence>
<keyword evidence="3" id="KW-1185">Reference proteome</keyword>
<dbReference type="AlphaFoldDB" id="A0AAV7NJW9"/>
<sequence>MVAGDAGHRMPGTTAGVGIEAKSLTGARLSVVCEIKRLSAAPVSSALPLNQRAHSDLVRESIQPKTPAKLCPVKSVTLINPPRSVVTGALELVTETKGDSTSSRSPKLEPVVPASSHFLCTAAQSAPVELTSSGVDSVAQPPLSKREKKRLRKQRNSRRSQAPKDLRQTSDCPCSLNVHLG</sequence>
<feature type="region of interest" description="Disordered" evidence="1">
    <location>
        <begin position="130"/>
        <end position="181"/>
    </location>
</feature>
<protein>
    <submittedName>
        <fullName evidence="2">Uncharacterized protein</fullName>
    </submittedName>
</protein>
<evidence type="ECO:0000313" key="2">
    <source>
        <dbReference type="EMBL" id="KAJ1115814.1"/>
    </source>
</evidence>
<reference evidence="2" key="1">
    <citation type="journal article" date="2022" name="bioRxiv">
        <title>Sequencing and chromosome-scale assembly of the giantPleurodeles waltlgenome.</title>
        <authorList>
            <person name="Brown T."/>
            <person name="Elewa A."/>
            <person name="Iarovenko S."/>
            <person name="Subramanian E."/>
            <person name="Araus A.J."/>
            <person name="Petzold A."/>
            <person name="Susuki M."/>
            <person name="Suzuki K.-i.T."/>
            <person name="Hayashi T."/>
            <person name="Toyoda A."/>
            <person name="Oliveira C."/>
            <person name="Osipova E."/>
            <person name="Leigh N.D."/>
            <person name="Simon A."/>
            <person name="Yun M.H."/>
        </authorList>
    </citation>
    <scope>NUCLEOTIDE SEQUENCE</scope>
    <source>
        <strain evidence="2">20211129_DDA</strain>
        <tissue evidence="2">Liver</tissue>
    </source>
</reference>
<proteinExistence type="predicted"/>